<sequence>MPFYIADDTFAGSLLDMRQLVWPWSALRPVPGTLGRASFHVHRWMAPFLAWYPLLFAFRRNIYDLADKLLEPTKTSRSSALVEAACMDQLPREVKTFLVALLGLYFRLVLSFFRVGSGSLCAAGGGVHLLLTPNASVILDTDGAWAPKVRPAPGNQGLSCPGLKGAGVAPWRRRSHPSPGQNLLQVSRGSSAWYRPVFDLIWHAAIVKKEFPPDGLSEHVALASKIQPRHFAAEGWLEAKRWGRFEEEIQTAWCSELSDSSWPWSVASGFQRHCAFPASAFCSRWVSSLTYSQLVALTSNESSQQHVFELLDWCGVSSLNRDLRAQQICSPEPEEEKLRLVCRIRRAARELLPSTAVSPLPSARERLWQELPKHRAL</sequence>
<evidence type="ECO:0000313" key="2">
    <source>
        <dbReference type="Proteomes" id="UP001178507"/>
    </source>
</evidence>
<name>A0AA36J6Y7_9DINO</name>
<protein>
    <submittedName>
        <fullName evidence="1">Uncharacterized protein</fullName>
    </submittedName>
</protein>
<dbReference type="AlphaFoldDB" id="A0AA36J6Y7"/>
<accession>A0AA36J6Y7</accession>
<reference evidence="1" key="1">
    <citation type="submission" date="2023-08" db="EMBL/GenBank/DDBJ databases">
        <authorList>
            <person name="Chen Y."/>
            <person name="Shah S."/>
            <person name="Dougan E. K."/>
            <person name="Thang M."/>
            <person name="Chan C."/>
        </authorList>
    </citation>
    <scope>NUCLEOTIDE SEQUENCE</scope>
</reference>
<dbReference type="EMBL" id="CAUJNA010003367">
    <property type="protein sequence ID" value="CAJ1400301.1"/>
    <property type="molecule type" value="Genomic_DNA"/>
</dbReference>
<proteinExistence type="predicted"/>
<keyword evidence="2" id="KW-1185">Reference proteome</keyword>
<comment type="caution">
    <text evidence="1">The sequence shown here is derived from an EMBL/GenBank/DDBJ whole genome shotgun (WGS) entry which is preliminary data.</text>
</comment>
<dbReference type="Proteomes" id="UP001178507">
    <property type="component" value="Unassembled WGS sequence"/>
</dbReference>
<organism evidence="1 2">
    <name type="scientific">Effrenium voratum</name>
    <dbReference type="NCBI Taxonomy" id="2562239"/>
    <lineage>
        <taxon>Eukaryota</taxon>
        <taxon>Sar</taxon>
        <taxon>Alveolata</taxon>
        <taxon>Dinophyceae</taxon>
        <taxon>Suessiales</taxon>
        <taxon>Symbiodiniaceae</taxon>
        <taxon>Effrenium</taxon>
    </lineage>
</organism>
<evidence type="ECO:0000313" key="1">
    <source>
        <dbReference type="EMBL" id="CAJ1400301.1"/>
    </source>
</evidence>
<gene>
    <name evidence="1" type="ORF">EVOR1521_LOCUS23672</name>
</gene>